<keyword evidence="1" id="KW-0732">Signal</keyword>
<feature type="chain" id="PRO_5038687817" description="Intracellular proteinase inhibitor BsuPI domain-containing protein" evidence="1">
    <location>
        <begin position="19"/>
        <end position="154"/>
    </location>
</feature>
<dbReference type="RefSeq" id="WP_112331209.1">
    <property type="nucleotide sequence ID" value="NZ_QLYR01000001.1"/>
</dbReference>
<evidence type="ECO:0000256" key="1">
    <source>
        <dbReference type="SAM" id="SignalP"/>
    </source>
</evidence>
<evidence type="ECO:0000313" key="2">
    <source>
        <dbReference type="EMBL" id="RAQ30013.1"/>
    </source>
</evidence>
<proteinExistence type="predicted"/>
<dbReference type="Proteomes" id="UP000249377">
    <property type="component" value="Unassembled WGS sequence"/>
</dbReference>
<comment type="caution">
    <text evidence="2">The sequence shown here is derived from an EMBL/GenBank/DDBJ whole genome shotgun (WGS) entry which is preliminary data.</text>
</comment>
<evidence type="ECO:0000313" key="3">
    <source>
        <dbReference type="Proteomes" id="UP000249377"/>
    </source>
</evidence>
<organism evidence="2 3">
    <name type="scientific">Hydrogeniiclostridium mannosilyticum</name>
    <dbReference type="NCBI Taxonomy" id="2764322"/>
    <lineage>
        <taxon>Bacteria</taxon>
        <taxon>Bacillati</taxon>
        <taxon>Bacillota</taxon>
        <taxon>Clostridia</taxon>
        <taxon>Eubacteriales</taxon>
        <taxon>Acutalibacteraceae</taxon>
        <taxon>Hydrogeniiclostridium</taxon>
    </lineage>
</organism>
<name>A0A328UKE2_9FIRM</name>
<feature type="signal peptide" evidence="1">
    <location>
        <begin position="1"/>
        <end position="18"/>
    </location>
</feature>
<evidence type="ECO:0008006" key="4">
    <source>
        <dbReference type="Google" id="ProtNLM"/>
    </source>
</evidence>
<reference evidence="2 3" key="1">
    <citation type="submission" date="2018-06" db="EMBL/GenBank/DDBJ databases">
        <title>Noncontiguous genome sequence of Ruminococcaceae bacterium ASD2818.</title>
        <authorList>
            <person name="Chaplin A.V."/>
            <person name="Sokolova S.R."/>
            <person name="Kochetkova T.O."/>
            <person name="Goltsov A.Y."/>
            <person name="Trofimov D.Y."/>
            <person name="Efimov B.A."/>
        </authorList>
    </citation>
    <scope>NUCLEOTIDE SEQUENCE [LARGE SCALE GENOMIC DNA]</scope>
    <source>
        <strain evidence="2 3">ASD2818</strain>
    </source>
</reference>
<accession>A0A328UKE2</accession>
<keyword evidence="3" id="KW-1185">Reference proteome</keyword>
<protein>
    <recommendedName>
        <fullName evidence="4">Intracellular proteinase inhibitor BsuPI domain-containing protein</fullName>
    </recommendedName>
</protein>
<dbReference type="EMBL" id="QLYR01000001">
    <property type="protein sequence ID" value="RAQ30013.1"/>
    <property type="molecule type" value="Genomic_DNA"/>
</dbReference>
<sequence length="154" mass="17269">MKKAALAFLLLCCIIFSACQKGSSHASSFSLEVTAPTTKMVIRDIRPTRTYTIELKNLTEQAFPAEHGASTLRMYMYPKGRRSSPLAFGSSYAFGAIEPHETITRTLSFFPKEEGDYILEVWCELAIDGEIVRIDAEKTLVTVVLEFPRKGWLP</sequence>
<dbReference type="PROSITE" id="PS51257">
    <property type="entry name" value="PROKAR_LIPOPROTEIN"/>
    <property type="match status" value="1"/>
</dbReference>
<dbReference type="AlphaFoldDB" id="A0A328UKE2"/>
<gene>
    <name evidence="2" type="ORF">DPQ25_00390</name>
</gene>